<dbReference type="Proteomes" id="UP000000417">
    <property type="component" value="Chromosome"/>
</dbReference>
<dbReference type="GO" id="GO:0043138">
    <property type="term" value="F:3'-5' DNA helicase activity"/>
    <property type="evidence" value="ECO:0007669"/>
    <property type="project" value="UniProtKB-EC"/>
</dbReference>
<evidence type="ECO:0000256" key="1">
    <source>
        <dbReference type="ARBA" id="ARBA00009922"/>
    </source>
</evidence>
<dbReference type="GO" id="GO:0000725">
    <property type="term" value="P:recombinational repair"/>
    <property type="evidence" value="ECO:0007669"/>
    <property type="project" value="TreeGrafter"/>
</dbReference>
<dbReference type="eggNOG" id="COG0210">
    <property type="taxonomic scope" value="Bacteria"/>
</dbReference>
<organism evidence="12 13">
    <name type="scientific">Symbiobacterium thermophilum (strain DSM 24528 / JCM 14929 / IAM 14863 / T)</name>
    <dbReference type="NCBI Taxonomy" id="292459"/>
    <lineage>
        <taxon>Bacteria</taxon>
        <taxon>Bacillati</taxon>
        <taxon>Bacillota</taxon>
        <taxon>Clostridia</taxon>
        <taxon>Eubacteriales</taxon>
        <taxon>Symbiobacteriaceae</taxon>
        <taxon>Symbiobacterium</taxon>
    </lineage>
</organism>
<gene>
    <name evidence="12" type="ordered locus">STH1308</name>
</gene>
<sequence length="500" mass="57115">MKQQIKKRKRVKLTDQQRRCVNWPLDQDLLIRGIPGSGKTTVLLERAYRIETAGGTPSPRILVLTFSSLLTAYVRQLALEEGNGLIEAQTFHGWGLQLLQDVGYAPRGGVMKEQDREAQIKFARNIIRKYRQDLKPPSFGANRKPPVDPRRAKVMELEFLKEEFSWIKGLGKNRDRYISEPRTGRGNTVRVDRENREYIWAVYEKYEELNRNQKKWDFDDVALKLLEAKRLGLITPDRCPQYVLVDEAQDLTVMQLRAIRELTTVSLTIAADKGQSIYQRNFSWTELGIDIRGRSRSLQQTFRSTRQIIRLARSLQRHDPLVITGSDEYVPAADPDVNGPVPILYVAPDLETQIQQVVQWALRLLATPGLEEDTIGIIVPTASLRERYAQALEDAGVPYLILGRDHSYDAVSPGIKLVTFHSAKGLEFDHVAVTSLREGSIPSSLSRDLSAEDREEFIATERRKVYVAMTRARLTLALFACRPVSQFVIEMDPTLYRRAE</sequence>
<dbReference type="HOGENOM" id="CLU_026842_1_0_9"/>
<dbReference type="Pfam" id="PF00580">
    <property type="entry name" value="UvrD-helicase"/>
    <property type="match status" value="1"/>
</dbReference>
<dbReference type="KEGG" id="sth:STH1308"/>
<dbReference type="STRING" id="292459.STH1308"/>
<keyword evidence="6" id="KW-0413">Isomerase</keyword>
<evidence type="ECO:0000256" key="6">
    <source>
        <dbReference type="ARBA" id="ARBA00023235"/>
    </source>
</evidence>
<dbReference type="CDD" id="cd18807">
    <property type="entry name" value="SF1_C_UvrD"/>
    <property type="match status" value="1"/>
</dbReference>
<keyword evidence="5 10" id="KW-0067">ATP-binding</keyword>
<dbReference type="InterPro" id="IPR000212">
    <property type="entry name" value="DNA_helicase_UvrD/REP"/>
</dbReference>
<accession>Q67PV0</accession>
<evidence type="ECO:0000256" key="5">
    <source>
        <dbReference type="ARBA" id="ARBA00022840"/>
    </source>
</evidence>
<dbReference type="GO" id="GO:0005829">
    <property type="term" value="C:cytosol"/>
    <property type="evidence" value="ECO:0007669"/>
    <property type="project" value="TreeGrafter"/>
</dbReference>
<dbReference type="PANTHER" id="PTHR11070">
    <property type="entry name" value="UVRD / RECB / PCRA DNA HELICASE FAMILY MEMBER"/>
    <property type="match status" value="1"/>
</dbReference>
<keyword evidence="3 10" id="KW-0378">Hydrolase</keyword>
<dbReference type="PROSITE" id="PS51198">
    <property type="entry name" value="UVRD_HELICASE_ATP_BIND"/>
    <property type="match status" value="1"/>
</dbReference>
<evidence type="ECO:0000313" key="12">
    <source>
        <dbReference type="EMBL" id="BAD40293.1"/>
    </source>
</evidence>
<dbReference type="InterPro" id="IPR013986">
    <property type="entry name" value="DExx_box_DNA_helicase_dom_sf"/>
</dbReference>
<evidence type="ECO:0000256" key="3">
    <source>
        <dbReference type="ARBA" id="ARBA00022801"/>
    </source>
</evidence>
<comment type="catalytic activity">
    <reaction evidence="7">
        <text>Couples ATP hydrolysis with the unwinding of duplex DNA by translocating in the 3'-5' direction.</text>
        <dbReference type="EC" id="5.6.2.4"/>
    </reaction>
</comment>
<dbReference type="EC" id="5.6.2.4" evidence="8"/>
<dbReference type="InterPro" id="IPR027417">
    <property type="entry name" value="P-loop_NTPase"/>
</dbReference>
<dbReference type="Pfam" id="PF13361">
    <property type="entry name" value="UvrD_C"/>
    <property type="match status" value="1"/>
</dbReference>
<dbReference type="InterPro" id="IPR014016">
    <property type="entry name" value="UvrD-like_ATP-bd"/>
</dbReference>
<proteinExistence type="inferred from homology"/>
<evidence type="ECO:0000313" key="13">
    <source>
        <dbReference type="Proteomes" id="UP000000417"/>
    </source>
</evidence>
<evidence type="ECO:0000256" key="10">
    <source>
        <dbReference type="PROSITE-ProRule" id="PRU00560"/>
    </source>
</evidence>
<comment type="similarity">
    <text evidence="1">Belongs to the helicase family. UvrD subfamily.</text>
</comment>
<evidence type="ECO:0000256" key="8">
    <source>
        <dbReference type="ARBA" id="ARBA00034808"/>
    </source>
</evidence>
<dbReference type="RefSeq" id="WP_011195439.1">
    <property type="nucleotide sequence ID" value="NC_006177.1"/>
</dbReference>
<feature type="binding site" evidence="10">
    <location>
        <begin position="33"/>
        <end position="40"/>
    </location>
    <ligand>
        <name>ATP</name>
        <dbReference type="ChEBI" id="CHEBI:30616"/>
    </ligand>
</feature>
<evidence type="ECO:0000256" key="7">
    <source>
        <dbReference type="ARBA" id="ARBA00034617"/>
    </source>
</evidence>
<evidence type="ECO:0000256" key="2">
    <source>
        <dbReference type="ARBA" id="ARBA00022741"/>
    </source>
</evidence>
<dbReference type="Gene3D" id="1.10.10.160">
    <property type="match status" value="1"/>
</dbReference>
<dbReference type="GO" id="GO:0005524">
    <property type="term" value="F:ATP binding"/>
    <property type="evidence" value="ECO:0007669"/>
    <property type="project" value="UniProtKB-UniRule"/>
</dbReference>
<dbReference type="PANTHER" id="PTHR11070:SF45">
    <property type="entry name" value="DNA 3'-5' HELICASE"/>
    <property type="match status" value="1"/>
</dbReference>
<name>Q67PV0_SYMTH</name>
<protein>
    <recommendedName>
        <fullName evidence="8">DNA 3'-5' helicase</fullName>
        <ecNumber evidence="8">5.6.2.4</ecNumber>
    </recommendedName>
</protein>
<dbReference type="SUPFAM" id="SSF52540">
    <property type="entry name" value="P-loop containing nucleoside triphosphate hydrolases"/>
    <property type="match status" value="1"/>
</dbReference>
<evidence type="ECO:0000256" key="4">
    <source>
        <dbReference type="ARBA" id="ARBA00022806"/>
    </source>
</evidence>
<reference evidence="12 13" key="1">
    <citation type="journal article" date="2004" name="Nucleic Acids Res.">
        <title>Genome sequence of Symbiobacterium thermophilum, an uncultivable bacterium that depends on microbial commensalism.</title>
        <authorList>
            <person name="Ueda K."/>
            <person name="Yamashita A."/>
            <person name="Ishikawa J."/>
            <person name="Shimada M."/>
            <person name="Watsuji T."/>
            <person name="Morimura K."/>
            <person name="Ikeda H."/>
            <person name="Hattori M."/>
            <person name="Beppu T."/>
        </authorList>
    </citation>
    <scope>NUCLEOTIDE SEQUENCE [LARGE SCALE GENOMIC DNA]</scope>
    <source>
        <strain evidence="13">T / IAM 14863</strain>
    </source>
</reference>
<dbReference type="AlphaFoldDB" id="Q67PV0"/>
<keyword evidence="4 10" id="KW-0347">Helicase</keyword>
<feature type="domain" description="UvrD-like helicase ATP-binding" evidence="11">
    <location>
        <begin position="12"/>
        <end position="318"/>
    </location>
</feature>
<dbReference type="GO" id="GO:0003677">
    <property type="term" value="F:DNA binding"/>
    <property type="evidence" value="ECO:0007669"/>
    <property type="project" value="InterPro"/>
</dbReference>
<keyword evidence="2 10" id="KW-0547">Nucleotide-binding</keyword>
<dbReference type="EMBL" id="AP006840">
    <property type="protein sequence ID" value="BAD40293.1"/>
    <property type="molecule type" value="Genomic_DNA"/>
</dbReference>
<dbReference type="GO" id="GO:0016887">
    <property type="term" value="F:ATP hydrolysis activity"/>
    <property type="evidence" value="ECO:0007669"/>
    <property type="project" value="RHEA"/>
</dbReference>
<evidence type="ECO:0000256" key="9">
    <source>
        <dbReference type="ARBA" id="ARBA00048988"/>
    </source>
</evidence>
<dbReference type="Gene3D" id="3.40.50.300">
    <property type="entry name" value="P-loop containing nucleotide triphosphate hydrolases"/>
    <property type="match status" value="2"/>
</dbReference>
<keyword evidence="13" id="KW-1185">Reference proteome</keyword>
<evidence type="ECO:0000259" key="11">
    <source>
        <dbReference type="PROSITE" id="PS51198"/>
    </source>
</evidence>
<comment type="catalytic activity">
    <reaction evidence="9">
        <text>ATP + H2O = ADP + phosphate + H(+)</text>
        <dbReference type="Rhea" id="RHEA:13065"/>
        <dbReference type="ChEBI" id="CHEBI:15377"/>
        <dbReference type="ChEBI" id="CHEBI:15378"/>
        <dbReference type="ChEBI" id="CHEBI:30616"/>
        <dbReference type="ChEBI" id="CHEBI:43474"/>
        <dbReference type="ChEBI" id="CHEBI:456216"/>
        <dbReference type="EC" id="5.6.2.4"/>
    </reaction>
</comment>
<dbReference type="InterPro" id="IPR014017">
    <property type="entry name" value="DNA_helicase_UvrD-like_C"/>
</dbReference>
<dbReference type="OrthoDB" id="9787585at2"/>